<dbReference type="EMBL" id="JAENGZ010000399">
    <property type="protein sequence ID" value="KAG6960168.1"/>
    <property type="molecule type" value="Genomic_DNA"/>
</dbReference>
<evidence type="ECO:0000313" key="4">
    <source>
        <dbReference type="EMBL" id="KAG3225334.1"/>
    </source>
</evidence>
<dbReference type="EMBL" id="RCMK01000460">
    <property type="protein sequence ID" value="KAG2927422.1"/>
    <property type="molecule type" value="Genomic_DNA"/>
</dbReference>
<evidence type="ECO:0000313" key="5">
    <source>
        <dbReference type="EMBL" id="KAG6960168.1"/>
    </source>
</evidence>
<reference evidence="5" key="3">
    <citation type="submission" date="2021-01" db="EMBL/GenBank/DDBJ databases">
        <title>Phytophthora aleatoria, a newly-described species from Pinus radiata is distinct from Phytophthora cactorum isolates based on comparative genomics.</title>
        <authorList>
            <person name="Mcdougal R."/>
            <person name="Panda P."/>
            <person name="Williams N."/>
            <person name="Studholme D.J."/>
        </authorList>
    </citation>
    <scope>NUCLEOTIDE SEQUENCE</scope>
    <source>
        <strain evidence="5">NZFS 3830</strain>
    </source>
</reference>
<dbReference type="EMBL" id="RCMI01000461">
    <property type="protein sequence ID" value="KAG2909824.1"/>
    <property type="molecule type" value="Genomic_DNA"/>
</dbReference>
<name>A0A329RWS2_9STRA</name>
<reference evidence="1" key="2">
    <citation type="submission" date="2018-10" db="EMBL/GenBank/DDBJ databases">
        <title>Effector identification in a new, highly contiguous assembly of the strawberry crown rot pathogen Phytophthora cactorum.</title>
        <authorList>
            <person name="Armitage A.D."/>
            <person name="Nellist C.F."/>
            <person name="Bates H."/>
            <person name="Vickerstaff R.J."/>
            <person name="Harrison R.J."/>
        </authorList>
    </citation>
    <scope>NUCLEOTIDE SEQUENCE</scope>
    <source>
        <strain evidence="1">4032</strain>
        <strain evidence="2">4040</strain>
        <strain evidence="3">P415</strain>
        <strain evidence="4">P421</strain>
    </source>
</reference>
<evidence type="ECO:0000313" key="3">
    <source>
        <dbReference type="EMBL" id="KAG2975735.1"/>
    </source>
</evidence>
<comment type="caution">
    <text evidence="6">The sequence shown here is derived from an EMBL/GenBank/DDBJ whole genome shotgun (WGS) entry which is preliminary data.</text>
</comment>
<dbReference type="Proteomes" id="UP000760860">
    <property type="component" value="Unassembled WGS sequence"/>
</dbReference>
<evidence type="ECO:0000313" key="2">
    <source>
        <dbReference type="EMBL" id="KAG2927422.1"/>
    </source>
</evidence>
<dbReference type="Proteomes" id="UP000774804">
    <property type="component" value="Unassembled WGS sequence"/>
</dbReference>
<evidence type="ECO:0000313" key="7">
    <source>
        <dbReference type="Proteomes" id="UP000251314"/>
    </source>
</evidence>
<dbReference type="Proteomes" id="UP000736787">
    <property type="component" value="Unassembled WGS sequence"/>
</dbReference>
<protein>
    <submittedName>
        <fullName evidence="6">Uncharacterized protein</fullName>
    </submittedName>
</protein>
<dbReference type="OrthoDB" id="88481at2759"/>
<gene>
    <name evidence="5" type="ORF">JG687_00008383</name>
    <name evidence="6" type="ORF">PC110_g14406</name>
    <name evidence="1" type="ORF">PC115_g13135</name>
    <name evidence="2" type="ORF">PC117_g14591</name>
    <name evidence="3" type="ORF">PC118_g13769</name>
    <name evidence="4" type="ORF">PC129_g4041</name>
</gene>
<dbReference type="Proteomes" id="UP000688947">
    <property type="component" value="Unassembled WGS sequence"/>
</dbReference>
<sequence>MSRAKMHLYFNNRFMGFGFDHTQRCYTISHCWDDHSKNSEWSGLPNPGEMVWFEDKYCAGDSIAKDATKGSIDFKGSKLYNKVSSFMVRQYGLYATDGIVDYCHENSTLNTNTTASGYFFIELDAAGAMAA</sequence>
<dbReference type="EMBL" id="RCMV01000086">
    <property type="protein sequence ID" value="KAG3225334.1"/>
    <property type="molecule type" value="Genomic_DNA"/>
</dbReference>
<dbReference type="AlphaFoldDB" id="A0A329RWS2"/>
<dbReference type="EMBL" id="MJFZ01000440">
    <property type="protein sequence ID" value="RAW29233.1"/>
    <property type="molecule type" value="Genomic_DNA"/>
</dbReference>
<dbReference type="Proteomes" id="UP000251314">
    <property type="component" value="Unassembled WGS sequence"/>
</dbReference>
<dbReference type="EMBL" id="RCML01000483">
    <property type="protein sequence ID" value="KAG2975735.1"/>
    <property type="molecule type" value="Genomic_DNA"/>
</dbReference>
<dbReference type="VEuPathDB" id="FungiDB:PC110_g14406"/>
<proteinExistence type="predicted"/>
<evidence type="ECO:0000313" key="1">
    <source>
        <dbReference type="EMBL" id="KAG2909824.1"/>
    </source>
</evidence>
<organism evidence="6 7">
    <name type="scientific">Phytophthora cactorum</name>
    <dbReference type="NCBI Taxonomy" id="29920"/>
    <lineage>
        <taxon>Eukaryota</taxon>
        <taxon>Sar</taxon>
        <taxon>Stramenopiles</taxon>
        <taxon>Oomycota</taxon>
        <taxon>Peronosporomycetes</taxon>
        <taxon>Peronosporales</taxon>
        <taxon>Peronosporaceae</taxon>
        <taxon>Phytophthora</taxon>
    </lineage>
</organism>
<accession>A0A329RWS2</accession>
<evidence type="ECO:0000313" key="6">
    <source>
        <dbReference type="EMBL" id="RAW29233.1"/>
    </source>
</evidence>
<keyword evidence="7" id="KW-1185">Reference proteome</keyword>
<reference evidence="6 7" key="1">
    <citation type="submission" date="2018-01" db="EMBL/GenBank/DDBJ databases">
        <title>Draft genome of the strawberry crown rot pathogen Phytophthora cactorum.</title>
        <authorList>
            <person name="Armitage A.D."/>
            <person name="Lysoe E."/>
            <person name="Nellist C.F."/>
            <person name="Harrison R.J."/>
            <person name="Brurberg M.B."/>
        </authorList>
    </citation>
    <scope>NUCLEOTIDE SEQUENCE [LARGE SCALE GENOMIC DNA]</scope>
    <source>
        <strain evidence="6 7">10300</strain>
    </source>
</reference>
<dbReference type="Proteomes" id="UP000697107">
    <property type="component" value="Unassembled WGS sequence"/>
</dbReference>